<evidence type="ECO:0000256" key="5">
    <source>
        <dbReference type="ARBA" id="ARBA00022692"/>
    </source>
</evidence>
<keyword evidence="2" id="KW-0813">Transport</keyword>
<keyword evidence="4" id="KW-0762">Sugar transport</keyword>
<feature type="transmembrane region" description="Helical" evidence="9">
    <location>
        <begin position="253"/>
        <end position="274"/>
    </location>
</feature>
<feature type="transmembrane region" description="Helical" evidence="9">
    <location>
        <begin position="164"/>
        <end position="184"/>
    </location>
</feature>
<proteinExistence type="inferred from homology"/>
<comment type="caution">
    <text evidence="10">The sequence shown here is derived from an EMBL/GenBank/DDBJ whole genome shotgun (WGS) entry which is preliminary data.</text>
</comment>
<keyword evidence="5 9" id="KW-0812">Transmembrane</keyword>
<keyword evidence="3" id="KW-1003">Cell membrane</keyword>
<evidence type="ECO:0000256" key="3">
    <source>
        <dbReference type="ARBA" id="ARBA00022475"/>
    </source>
</evidence>
<reference evidence="10 11" key="1">
    <citation type="submission" date="2020-04" db="EMBL/GenBank/DDBJ databases">
        <title>Collinsella sp. KGMB02528 nov., an anaerobic actinobacterium isolated from human feces.</title>
        <authorList>
            <person name="Han K.-I."/>
            <person name="Eom M.K."/>
            <person name="Kim J.-S."/>
            <person name="Lee K.C."/>
            <person name="Suh M.K."/>
            <person name="Park S.-H."/>
            <person name="Lee J.H."/>
            <person name="Kang S.W."/>
            <person name="Park J.-E."/>
            <person name="Oh B.S."/>
            <person name="Yu S.Y."/>
            <person name="Choi S.-H."/>
            <person name="Lee D.H."/>
            <person name="Yoon H."/>
            <person name="Kim B.-Y."/>
            <person name="Lee J.H."/>
            <person name="Lee J.-S."/>
        </authorList>
    </citation>
    <scope>NUCLEOTIDE SEQUENCE [LARGE SCALE GENOMIC DNA]</scope>
    <source>
        <strain evidence="10 11">KGMB02528</strain>
    </source>
</reference>
<sequence>MNLPILKHMQKVPGGLMIVPMLITAIINSIWPEALQIGGSTTGAFSTGTMTIIGIVLVISGSQLRLNQLAACLKRGGVLCLVKILLGFAAFFIVQATCGIDGVAGMSLLALVIAFSSCNPGVYLALINDYGDTTDKTVLGLMSLVSVPALPLLILSTGQGGSGAIMGVIATLVPFLVGMLLGNLDDSFTKLLVPGTPICLLFLGCCFGSNINLINAVMAGPTALLLAAVYLVVSVPVLLVADRLVLRRPGYAGVAMSSIAGIAVSCPTIIAAALPQYAPYVEVATSQLALAVVLTGFLVPYLTKFVADRFGSAK</sequence>
<evidence type="ECO:0000256" key="9">
    <source>
        <dbReference type="SAM" id="Phobius"/>
    </source>
</evidence>
<dbReference type="AlphaFoldDB" id="A0A7X9UA81"/>
<gene>
    <name evidence="10" type="ORF">HF320_00410</name>
</gene>
<dbReference type="Pfam" id="PF03812">
    <property type="entry name" value="KdgT"/>
    <property type="match status" value="1"/>
</dbReference>
<feature type="transmembrane region" description="Helical" evidence="9">
    <location>
        <begin position="223"/>
        <end position="241"/>
    </location>
</feature>
<feature type="transmembrane region" description="Helical" evidence="9">
    <location>
        <begin position="138"/>
        <end position="158"/>
    </location>
</feature>
<feature type="transmembrane region" description="Helical" evidence="9">
    <location>
        <begin position="191"/>
        <end position="211"/>
    </location>
</feature>
<dbReference type="InterPro" id="IPR004684">
    <property type="entry name" value="2keto-3dGluconate_permease"/>
</dbReference>
<evidence type="ECO:0000313" key="10">
    <source>
        <dbReference type="EMBL" id="NMF54805.1"/>
    </source>
</evidence>
<evidence type="ECO:0000313" key="11">
    <source>
        <dbReference type="Proteomes" id="UP000546970"/>
    </source>
</evidence>
<dbReference type="EMBL" id="JABBCP010000001">
    <property type="protein sequence ID" value="NMF54805.1"/>
    <property type="molecule type" value="Genomic_DNA"/>
</dbReference>
<evidence type="ECO:0000256" key="7">
    <source>
        <dbReference type="ARBA" id="ARBA00022989"/>
    </source>
</evidence>
<keyword evidence="6" id="KW-0769">Symport</keyword>
<comment type="similarity">
    <text evidence="1">Belongs to the KdgT transporter family.</text>
</comment>
<feature type="transmembrane region" description="Helical" evidence="9">
    <location>
        <begin position="286"/>
        <end position="307"/>
    </location>
</feature>
<feature type="transmembrane region" description="Helical" evidence="9">
    <location>
        <begin position="12"/>
        <end position="31"/>
    </location>
</feature>
<name>A0A7X9UA81_9ACTN</name>
<feature type="transmembrane region" description="Helical" evidence="9">
    <location>
        <begin position="76"/>
        <end position="97"/>
    </location>
</feature>
<evidence type="ECO:0000256" key="1">
    <source>
        <dbReference type="ARBA" id="ARBA00006430"/>
    </source>
</evidence>
<protein>
    <submittedName>
        <fullName evidence="10">2-keto-3-deoxygluconate permease</fullName>
    </submittedName>
</protein>
<dbReference type="GO" id="GO:0016020">
    <property type="term" value="C:membrane"/>
    <property type="evidence" value="ECO:0007669"/>
    <property type="project" value="InterPro"/>
</dbReference>
<dbReference type="Proteomes" id="UP000546970">
    <property type="component" value="Unassembled WGS sequence"/>
</dbReference>
<dbReference type="RefSeq" id="WP_169276595.1">
    <property type="nucleotide sequence ID" value="NZ_JABBCP010000001.1"/>
</dbReference>
<evidence type="ECO:0000256" key="8">
    <source>
        <dbReference type="ARBA" id="ARBA00023136"/>
    </source>
</evidence>
<feature type="transmembrane region" description="Helical" evidence="9">
    <location>
        <begin position="103"/>
        <end position="126"/>
    </location>
</feature>
<keyword evidence="11" id="KW-1185">Reference proteome</keyword>
<evidence type="ECO:0000256" key="4">
    <source>
        <dbReference type="ARBA" id="ARBA00022597"/>
    </source>
</evidence>
<evidence type="ECO:0000256" key="2">
    <source>
        <dbReference type="ARBA" id="ARBA00022448"/>
    </source>
</evidence>
<keyword evidence="8 9" id="KW-0472">Membrane</keyword>
<keyword evidence="7 9" id="KW-1133">Transmembrane helix</keyword>
<organism evidence="10 11">
    <name type="scientific">Collinsella acetigenes</name>
    <dbReference type="NCBI Taxonomy" id="2713419"/>
    <lineage>
        <taxon>Bacteria</taxon>
        <taxon>Bacillati</taxon>
        <taxon>Actinomycetota</taxon>
        <taxon>Coriobacteriia</taxon>
        <taxon>Coriobacteriales</taxon>
        <taxon>Coriobacteriaceae</taxon>
        <taxon>Collinsella</taxon>
    </lineage>
</organism>
<feature type="transmembrane region" description="Helical" evidence="9">
    <location>
        <begin position="43"/>
        <end position="64"/>
    </location>
</feature>
<accession>A0A7X9UA81</accession>
<evidence type="ECO:0000256" key="6">
    <source>
        <dbReference type="ARBA" id="ARBA00022847"/>
    </source>
</evidence>
<dbReference type="GO" id="GO:0015649">
    <property type="term" value="F:2-keto-3-deoxygluconate:proton symporter activity"/>
    <property type="evidence" value="ECO:0007669"/>
    <property type="project" value="InterPro"/>
</dbReference>